<name>A0AAU7NP91_PEDPE</name>
<evidence type="ECO:0000313" key="1">
    <source>
        <dbReference type="EMBL" id="XBS09113.1"/>
    </source>
</evidence>
<proteinExistence type="predicted"/>
<protein>
    <submittedName>
        <fullName evidence="1">Uncharacterized protein</fullName>
    </submittedName>
</protein>
<organism evidence="1">
    <name type="scientific">Pediococcus pentosaceus CGMCC 7049</name>
    <dbReference type="NCBI Taxonomy" id="1460385"/>
    <lineage>
        <taxon>Bacteria</taxon>
        <taxon>Bacillati</taxon>
        <taxon>Bacillota</taxon>
        <taxon>Bacilli</taxon>
        <taxon>Lactobacillales</taxon>
        <taxon>Lactobacillaceae</taxon>
        <taxon>Pediococcus</taxon>
    </lineage>
</organism>
<reference evidence="1" key="1">
    <citation type="submission" date="2014-02" db="EMBL/GenBank/DDBJ databases">
        <authorList>
            <person name="Zhao D."/>
            <person name="Dong X."/>
            <person name="Li Y."/>
            <person name="Lv L."/>
            <person name="Zhao D."/>
            <person name="Gao Y."/>
            <person name="Wang Y."/>
            <person name="Li Y."/>
        </authorList>
    </citation>
    <scope>NUCLEOTIDE SEQUENCE</scope>
    <source>
        <strain evidence="1">CGMCC 7049</strain>
    </source>
</reference>
<reference evidence="1" key="2">
    <citation type="submission" date="2024-05" db="EMBL/GenBank/DDBJ databases">
        <authorList>
            <person name="Chen H."/>
        </authorList>
    </citation>
    <scope>NUCLEOTIDE SEQUENCE</scope>
    <source>
        <strain evidence="1">CGMCC 7049</strain>
    </source>
</reference>
<gene>
    <name evidence="1" type="ORF">BB06_04090</name>
</gene>
<dbReference type="RefSeq" id="WP_155266533.1">
    <property type="nucleotide sequence ID" value="NZ_CP157400.1"/>
</dbReference>
<accession>A0AAU7NP91</accession>
<sequence length="48" mass="5426">MNEEQISISTIKDDALKFIHKTLNEQETKQNPAMVAAITGLLDEIIRN</sequence>
<dbReference type="EMBL" id="CP157400">
    <property type="protein sequence ID" value="XBS09113.1"/>
    <property type="molecule type" value="Genomic_DNA"/>
</dbReference>
<dbReference type="AlphaFoldDB" id="A0AAU7NP91"/>